<evidence type="ECO:0000313" key="7">
    <source>
        <dbReference type="EMBL" id="ADB17767.1"/>
    </source>
</evidence>
<dbReference type="Proteomes" id="UP000001887">
    <property type="component" value="Chromosome"/>
</dbReference>
<dbReference type="OrthoDB" id="127107at2"/>
<feature type="signal peptide" evidence="5">
    <location>
        <begin position="1"/>
        <end position="25"/>
    </location>
</feature>
<evidence type="ECO:0000256" key="3">
    <source>
        <dbReference type="PROSITE-ProRule" id="PRU00433"/>
    </source>
</evidence>
<dbReference type="PANTHER" id="PTHR35889">
    <property type="entry name" value="CYCLOINULO-OLIGOSACCHARIDE FRUCTANOTRANSFERASE-RELATED"/>
    <property type="match status" value="1"/>
</dbReference>
<dbReference type="Pfam" id="PF07635">
    <property type="entry name" value="PSCyt1"/>
    <property type="match status" value="1"/>
</dbReference>
<feature type="domain" description="Cytochrome c" evidence="6">
    <location>
        <begin position="33"/>
        <end position="129"/>
    </location>
</feature>
<dbReference type="InterPro" id="IPR011444">
    <property type="entry name" value="DUF1549"/>
</dbReference>
<evidence type="ECO:0000256" key="4">
    <source>
        <dbReference type="SAM" id="Coils"/>
    </source>
</evidence>
<dbReference type="GO" id="GO:0020037">
    <property type="term" value="F:heme binding"/>
    <property type="evidence" value="ECO:0007669"/>
    <property type="project" value="InterPro"/>
</dbReference>
<protein>
    <recommendedName>
        <fullName evidence="6">Cytochrome c domain-containing protein</fullName>
    </recommendedName>
</protein>
<gene>
    <name evidence="7" type="ordered locus">Psta_3103</name>
</gene>
<dbReference type="STRING" id="530564.Psta_3103"/>
<proteinExistence type="predicted"/>
<evidence type="ECO:0000259" key="6">
    <source>
        <dbReference type="PROSITE" id="PS51007"/>
    </source>
</evidence>
<keyword evidence="4" id="KW-0175">Coiled coil</keyword>
<keyword evidence="3" id="KW-0349">Heme</keyword>
<evidence type="ECO:0000256" key="5">
    <source>
        <dbReference type="SAM" id="SignalP"/>
    </source>
</evidence>
<dbReference type="InterPro" id="IPR011429">
    <property type="entry name" value="Cyt_c_Planctomycete-type"/>
</dbReference>
<dbReference type="Pfam" id="PF07587">
    <property type="entry name" value="PSD1"/>
    <property type="match status" value="1"/>
</dbReference>
<organism evidence="7 8">
    <name type="scientific">Pirellula staleyi (strain ATCC 27377 / DSM 6068 / ICPB 4128)</name>
    <name type="common">Pirella staleyi</name>
    <dbReference type="NCBI Taxonomy" id="530564"/>
    <lineage>
        <taxon>Bacteria</taxon>
        <taxon>Pseudomonadati</taxon>
        <taxon>Planctomycetota</taxon>
        <taxon>Planctomycetia</taxon>
        <taxon>Pirellulales</taxon>
        <taxon>Pirellulaceae</taxon>
        <taxon>Pirellula</taxon>
    </lineage>
</organism>
<dbReference type="KEGG" id="psl:Psta_3103"/>
<dbReference type="eggNOG" id="COG2010">
    <property type="taxonomic scope" value="Bacteria"/>
</dbReference>
<evidence type="ECO:0000313" key="8">
    <source>
        <dbReference type="Proteomes" id="UP000001887"/>
    </source>
</evidence>
<dbReference type="PANTHER" id="PTHR35889:SF3">
    <property type="entry name" value="F-BOX DOMAIN-CONTAINING PROTEIN"/>
    <property type="match status" value="1"/>
</dbReference>
<dbReference type="GO" id="GO:0009055">
    <property type="term" value="F:electron transfer activity"/>
    <property type="evidence" value="ECO:0007669"/>
    <property type="project" value="InterPro"/>
</dbReference>
<keyword evidence="1 3" id="KW-0479">Metal-binding</keyword>
<dbReference type="PROSITE" id="PS51007">
    <property type="entry name" value="CYTC"/>
    <property type="match status" value="1"/>
</dbReference>
<evidence type="ECO:0000256" key="1">
    <source>
        <dbReference type="ARBA" id="ARBA00022723"/>
    </source>
</evidence>
<dbReference type="Gene3D" id="2.60.120.260">
    <property type="entry name" value="Galactose-binding domain-like"/>
    <property type="match status" value="1"/>
</dbReference>
<dbReference type="Pfam" id="PF07583">
    <property type="entry name" value="PSCyt2"/>
    <property type="match status" value="1"/>
</dbReference>
<dbReference type="GO" id="GO:0046872">
    <property type="term" value="F:metal ion binding"/>
    <property type="evidence" value="ECO:0007669"/>
    <property type="project" value="UniProtKB-KW"/>
</dbReference>
<feature type="chain" id="PRO_5003034336" description="Cytochrome c domain-containing protein" evidence="5">
    <location>
        <begin position="26"/>
        <end position="1111"/>
    </location>
</feature>
<sequence>MMWRSIALRWISFSLLLGMDVSLRADEPMPQEEPSAEQVEFFEKQIRPILVSKCQDCHSEDSAESGLRVDSLEGLLKGGERGPAIVLGKPDESLLISAVQHGELLQMPPKDKLSKSEIANLQLWIKQSAFWPGENAAAIAAKAAANNTQLGEVTEQDRDFWSFKPVVKHEPPAVKNGAWVQNPIDQFILAKLEEEGIEPAPTASRAVLLRRMSFDLTGLPPSTDELASFLADDKPGAIERVIDRLLASPAYGERWGRHWLDVARYADSNGMDENLAFEHAWRYRDYVIDAFNRDLPYDQFVVEQLAGDLMEASPETSLEEKYRRVTATGFLSVGPKMLADDDPVKKEMDIIDEQLDTLSKAFLGMTVACARCHDHKFDPIPTADYYSLAGIFKSTHTMENFGVVASWHEHTFETEKQRDLRIAYETKQNELKKQLDEATRVAEERVLLEEQKKAGKYLLAASRFVSFSKTEVPAPVSTFKPADSLLEGKPEEVLKTALVKEAEEYDRGTILKNGTFIQNGGDGDFLNEAEYDFEIATAGNYEIELRYCSGEVRKIRLYLGGSVINLDAAQETTGSFDVGSARWFNEGVATLPTGKVTLRIEYEGAIPHFEKVALVPTDRPATSHSTAKAATISLAEYAKQNNLPKETLDRWTTYLSEQIRSHSDHWSDWIKWQSEGAQEELAAKLAADFQARIDQVIEQAGPFHPRGKPKKAAADIDESLRGAYQLLADKRGPIRLPRNHKQQFTDAEKGAIEQAQKAQKELEDNKPPIARAMGVREGKPQNVRIHLRGSHTTLGAEVPRQFLRVVSTSSEPKIEPNASGRLQLAQWMASAEHPLTSRVMANRVWRWHFGTGIVKSVDNFGTLGDRPTHPELLDWLATRLVEHGWSLKSLHREIMLSSTYQMSSAYSDASYKADPENKLYWRWSRRRLEAEEVRDSLMFVSSRLDATTGGTLMQFRNRDYVTGTGSRVNGYDNTRRSVYLPVLRSAVYEVLQAFDFADPSALEGNRATTTVTPQALFMMNSEIVATSSRTLAEKLLAEQPTDAERVDALFQRALARSATDSEKSTISSFASKLAADLKAADPKLADDEAQKQAWRSAVRVILSSSEFIYVE</sequence>
<reference evidence="7 8" key="1">
    <citation type="journal article" date="2009" name="Stand. Genomic Sci.">
        <title>Complete genome sequence of Pirellula staleyi type strain (ATCC 27377).</title>
        <authorList>
            <person name="Clum A."/>
            <person name="Tindall B.J."/>
            <person name="Sikorski J."/>
            <person name="Ivanova N."/>
            <person name="Mavrommatis K."/>
            <person name="Lucas S."/>
            <person name="Glavina del Rio T."/>
            <person name="Nolan M."/>
            <person name="Chen F."/>
            <person name="Tice H."/>
            <person name="Pitluck S."/>
            <person name="Cheng J.F."/>
            <person name="Chertkov O."/>
            <person name="Brettin T."/>
            <person name="Han C."/>
            <person name="Detter J.C."/>
            <person name="Kuske C."/>
            <person name="Bruce D."/>
            <person name="Goodwin L."/>
            <person name="Ovchinikova G."/>
            <person name="Pati A."/>
            <person name="Mikhailova N."/>
            <person name="Chen A."/>
            <person name="Palaniappan K."/>
            <person name="Land M."/>
            <person name="Hauser L."/>
            <person name="Chang Y.J."/>
            <person name="Jeffries C.D."/>
            <person name="Chain P."/>
            <person name="Rohde M."/>
            <person name="Goker M."/>
            <person name="Bristow J."/>
            <person name="Eisen J.A."/>
            <person name="Markowitz V."/>
            <person name="Hugenholtz P."/>
            <person name="Kyrpides N.C."/>
            <person name="Klenk H.P."/>
            <person name="Lapidus A."/>
        </authorList>
    </citation>
    <scope>NUCLEOTIDE SEQUENCE [LARGE SCALE GENOMIC DNA]</scope>
    <source>
        <strain evidence="8">ATCC 27377 / DSM 6068 / ICPB 4128</strain>
    </source>
</reference>
<dbReference type="InterPro" id="IPR009056">
    <property type="entry name" value="Cyt_c-like_dom"/>
</dbReference>
<keyword evidence="8" id="KW-1185">Reference proteome</keyword>
<accession>D2QWG4</accession>
<name>D2QWG4_PIRSD</name>
<dbReference type="InterPro" id="IPR022655">
    <property type="entry name" value="DUF1553"/>
</dbReference>
<keyword evidence="2 3" id="KW-0408">Iron</keyword>
<keyword evidence="5" id="KW-0732">Signal</keyword>
<dbReference type="AlphaFoldDB" id="D2QWG4"/>
<dbReference type="EMBL" id="CP001848">
    <property type="protein sequence ID" value="ADB17767.1"/>
    <property type="molecule type" value="Genomic_DNA"/>
</dbReference>
<evidence type="ECO:0000256" key="2">
    <source>
        <dbReference type="ARBA" id="ARBA00023004"/>
    </source>
</evidence>
<feature type="coiled-coil region" evidence="4">
    <location>
        <begin position="421"/>
        <end position="451"/>
    </location>
</feature>
<dbReference type="HOGENOM" id="CLU_005632_1_0_0"/>